<feature type="region of interest" description="Disordered" evidence="1">
    <location>
        <begin position="499"/>
        <end position="524"/>
    </location>
</feature>
<evidence type="ECO:0000256" key="1">
    <source>
        <dbReference type="SAM" id="MobiDB-lite"/>
    </source>
</evidence>
<protein>
    <recommendedName>
        <fullName evidence="4">ATP-grasp domain-containing protein</fullName>
    </recommendedName>
</protein>
<keyword evidence="3" id="KW-1185">Reference proteome</keyword>
<sequence>MSSAAPPRKRVPTTIQSVFTSALIIILSLVLLPVTLFLLLIPALVFSRVLPLLPPGLRPNYHKLATQLTRPKASEFTGHRRPTVLINNGRTSKALFLARSLYAAGARVVLIDESPLSGTGGQLSLAKILTTDYSALVSQTRASCAVDKSYFVTVPGPSREARIRYVQEIVAIAQKEDADIWFPCSGVGSTGDDARVGEILDRVLGHTRRKGRPQFRSIIQDEELARTLHEKDLFMDLLSSISLPHPYTRIVKSVDEAIDVIRNFLHANSSADLEAPNAPRLIIKATVVLDDLGRADMTTYPLEEDLLVPCFPAYSSPNTGTQETGAKDACLIWAELPLLATRRKLEGLGLPISPDCPYIVQELIAFAPVPLSPLASKRNSPLTQIKSLPTTSSPELGAKSKHESLESDELYYLTFPDLPKETCTYATVFDGSLIAFVVCPSNDMLLTYTSITDTPLGRMMETYTEFLLDRLGKTRKGGRQGLTGQFSLDFMLRSPPLDQLRKNDSSKTNEQQNDHDEHGNKEEKPREFQVFLPNVFKADLVCIECNPRVHTAIVLLGREGGRKMAEELLRGTGWIATIPSSANGVISNTTTCIKPSPTTPSRSWIGHDLVVRFPTLFLDSPSHLLRPLANTLRRLMALVHPLWGGPIQYLINKSYPLNELIEPTQRPAQPWNDPSWAWDDPMPFFVLYHVQWVAVMVSCVAGISVGLVGVVGNGVESVADVVGFVRNVLRAVARCLGAEVERDNGKETEGSKGAMKKAGGPVKGRWSRLNVSTGRVFAC</sequence>
<organism evidence="2 3">
    <name type="scientific">Pterulicium gracile</name>
    <dbReference type="NCBI Taxonomy" id="1884261"/>
    <lineage>
        <taxon>Eukaryota</taxon>
        <taxon>Fungi</taxon>
        <taxon>Dikarya</taxon>
        <taxon>Basidiomycota</taxon>
        <taxon>Agaricomycotina</taxon>
        <taxon>Agaricomycetes</taxon>
        <taxon>Agaricomycetidae</taxon>
        <taxon>Agaricales</taxon>
        <taxon>Pleurotineae</taxon>
        <taxon>Pterulaceae</taxon>
        <taxon>Pterulicium</taxon>
    </lineage>
</organism>
<dbReference type="AlphaFoldDB" id="A0A5C3Q3K3"/>
<gene>
    <name evidence="2" type="ORF">BDV98DRAFT_575868</name>
</gene>
<name>A0A5C3Q3K3_9AGAR</name>
<evidence type="ECO:0000313" key="2">
    <source>
        <dbReference type="EMBL" id="TFK96542.1"/>
    </source>
</evidence>
<dbReference type="EMBL" id="ML178858">
    <property type="protein sequence ID" value="TFK96542.1"/>
    <property type="molecule type" value="Genomic_DNA"/>
</dbReference>
<evidence type="ECO:0008006" key="4">
    <source>
        <dbReference type="Google" id="ProtNLM"/>
    </source>
</evidence>
<evidence type="ECO:0000313" key="3">
    <source>
        <dbReference type="Proteomes" id="UP000305067"/>
    </source>
</evidence>
<dbReference type="Proteomes" id="UP000305067">
    <property type="component" value="Unassembled WGS sequence"/>
</dbReference>
<reference evidence="2 3" key="1">
    <citation type="journal article" date="2019" name="Nat. Ecol. Evol.">
        <title>Megaphylogeny resolves global patterns of mushroom evolution.</title>
        <authorList>
            <person name="Varga T."/>
            <person name="Krizsan K."/>
            <person name="Foldi C."/>
            <person name="Dima B."/>
            <person name="Sanchez-Garcia M."/>
            <person name="Sanchez-Ramirez S."/>
            <person name="Szollosi G.J."/>
            <person name="Szarkandi J.G."/>
            <person name="Papp V."/>
            <person name="Albert L."/>
            <person name="Andreopoulos W."/>
            <person name="Angelini C."/>
            <person name="Antonin V."/>
            <person name="Barry K.W."/>
            <person name="Bougher N.L."/>
            <person name="Buchanan P."/>
            <person name="Buyck B."/>
            <person name="Bense V."/>
            <person name="Catcheside P."/>
            <person name="Chovatia M."/>
            <person name="Cooper J."/>
            <person name="Damon W."/>
            <person name="Desjardin D."/>
            <person name="Finy P."/>
            <person name="Geml J."/>
            <person name="Haridas S."/>
            <person name="Hughes K."/>
            <person name="Justo A."/>
            <person name="Karasinski D."/>
            <person name="Kautmanova I."/>
            <person name="Kiss B."/>
            <person name="Kocsube S."/>
            <person name="Kotiranta H."/>
            <person name="LaButti K.M."/>
            <person name="Lechner B.E."/>
            <person name="Liimatainen K."/>
            <person name="Lipzen A."/>
            <person name="Lukacs Z."/>
            <person name="Mihaltcheva S."/>
            <person name="Morgado L.N."/>
            <person name="Niskanen T."/>
            <person name="Noordeloos M.E."/>
            <person name="Ohm R.A."/>
            <person name="Ortiz-Santana B."/>
            <person name="Ovrebo C."/>
            <person name="Racz N."/>
            <person name="Riley R."/>
            <person name="Savchenko A."/>
            <person name="Shiryaev A."/>
            <person name="Soop K."/>
            <person name="Spirin V."/>
            <person name="Szebenyi C."/>
            <person name="Tomsovsky M."/>
            <person name="Tulloss R.E."/>
            <person name="Uehling J."/>
            <person name="Grigoriev I.V."/>
            <person name="Vagvolgyi C."/>
            <person name="Papp T."/>
            <person name="Martin F.M."/>
            <person name="Miettinen O."/>
            <person name="Hibbett D.S."/>
            <person name="Nagy L.G."/>
        </authorList>
    </citation>
    <scope>NUCLEOTIDE SEQUENCE [LARGE SCALE GENOMIC DNA]</scope>
    <source>
        <strain evidence="2 3">CBS 309.79</strain>
    </source>
</reference>
<proteinExistence type="predicted"/>
<accession>A0A5C3Q3K3</accession>
<dbReference type="OrthoDB" id="186626at2759"/>